<dbReference type="GO" id="GO:0004364">
    <property type="term" value="F:glutathione transferase activity"/>
    <property type="evidence" value="ECO:0007669"/>
    <property type="project" value="UniProtKB-EC"/>
</dbReference>
<dbReference type="EMBL" id="CAJOBG010047892">
    <property type="protein sequence ID" value="CAF4462804.1"/>
    <property type="molecule type" value="Genomic_DNA"/>
</dbReference>
<evidence type="ECO:0000256" key="1">
    <source>
        <dbReference type="ARBA" id="ARBA00012452"/>
    </source>
</evidence>
<dbReference type="InterPro" id="IPR050213">
    <property type="entry name" value="GST_superfamily"/>
</dbReference>
<feature type="non-terminal residue" evidence="4">
    <location>
        <position position="1"/>
    </location>
</feature>
<proteinExistence type="predicted"/>
<keyword evidence="2" id="KW-0808">Transferase</keyword>
<dbReference type="Proteomes" id="UP000663866">
    <property type="component" value="Unassembled WGS sequence"/>
</dbReference>
<dbReference type="PANTHER" id="PTHR11571:SF224">
    <property type="entry name" value="HEMATOPOIETIC PROSTAGLANDIN D SYNTHASE"/>
    <property type="match status" value="1"/>
</dbReference>
<dbReference type="Gene3D" id="1.20.1050.10">
    <property type="match status" value="1"/>
</dbReference>
<keyword evidence="5" id="KW-1185">Reference proteome</keyword>
<evidence type="ECO:0000313" key="5">
    <source>
        <dbReference type="Proteomes" id="UP000663866"/>
    </source>
</evidence>
<accession>A0A820T1I0</accession>
<organism evidence="4 5">
    <name type="scientific">Rotaria magnacalcarata</name>
    <dbReference type="NCBI Taxonomy" id="392030"/>
    <lineage>
        <taxon>Eukaryota</taxon>
        <taxon>Metazoa</taxon>
        <taxon>Spiralia</taxon>
        <taxon>Gnathifera</taxon>
        <taxon>Rotifera</taxon>
        <taxon>Eurotatoria</taxon>
        <taxon>Bdelloidea</taxon>
        <taxon>Philodinida</taxon>
        <taxon>Philodinidae</taxon>
        <taxon>Rotaria</taxon>
    </lineage>
</organism>
<dbReference type="EC" id="2.5.1.18" evidence="1"/>
<gene>
    <name evidence="4" type="ORF">OVN521_LOCUS38550</name>
</gene>
<dbReference type="Gene3D" id="3.40.30.10">
    <property type="entry name" value="Glutaredoxin"/>
    <property type="match status" value="1"/>
</dbReference>
<evidence type="ECO:0000256" key="2">
    <source>
        <dbReference type="ARBA" id="ARBA00022679"/>
    </source>
</evidence>
<evidence type="ECO:0000256" key="3">
    <source>
        <dbReference type="ARBA" id="ARBA00047960"/>
    </source>
</evidence>
<protein>
    <recommendedName>
        <fullName evidence="1">glutathione transferase</fullName>
        <ecNumber evidence="1">2.5.1.18</ecNumber>
    </recommendedName>
</protein>
<evidence type="ECO:0000313" key="4">
    <source>
        <dbReference type="EMBL" id="CAF4462804.1"/>
    </source>
</evidence>
<sequence>MDQCAEVPVPVQSATSTSKLSLSFTEIDGEKISQSIPIARYLARRFNLIGKDDLDAYRCDALVDAMQDLREAYSH</sequence>
<dbReference type="GO" id="GO:0006749">
    <property type="term" value="P:glutathione metabolic process"/>
    <property type="evidence" value="ECO:0007669"/>
    <property type="project" value="TreeGrafter"/>
</dbReference>
<reference evidence="4" key="1">
    <citation type="submission" date="2021-02" db="EMBL/GenBank/DDBJ databases">
        <authorList>
            <person name="Nowell W R."/>
        </authorList>
    </citation>
    <scope>NUCLEOTIDE SEQUENCE</scope>
</reference>
<dbReference type="PANTHER" id="PTHR11571">
    <property type="entry name" value="GLUTATHIONE S-TRANSFERASE"/>
    <property type="match status" value="1"/>
</dbReference>
<comment type="catalytic activity">
    <reaction evidence="3">
        <text>RX + glutathione = an S-substituted glutathione + a halide anion + H(+)</text>
        <dbReference type="Rhea" id="RHEA:16437"/>
        <dbReference type="ChEBI" id="CHEBI:15378"/>
        <dbReference type="ChEBI" id="CHEBI:16042"/>
        <dbReference type="ChEBI" id="CHEBI:17792"/>
        <dbReference type="ChEBI" id="CHEBI:57925"/>
        <dbReference type="ChEBI" id="CHEBI:90779"/>
        <dbReference type="EC" id="2.5.1.18"/>
    </reaction>
</comment>
<dbReference type="AlphaFoldDB" id="A0A820T1I0"/>
<name>A0A820T1I0_9BILA</name>
<comment type="caution">
    <text evidence="4">The sequence shown here is derived from an EMBL/GenBank/DDBJ whole genome shotgun (WGS) entry which is preliminary data.</text>
</comment>